<dbReference type="EnsemblPlants" id="Ma06_t04060.1">
    <property type="protein sequence ID" value="Ma06_p04060.1"/>
    <property type="gene ID" value="Ma06_g04060"/>
</dbReference>
<evidence type="ECO:0000313" key="1">
    <source>
        <dbReference type="EnsemblPlants" id="Ma06_p04060.1"/>
    </source>
</evidence>
<proteinExistence type="predicted"/>
<evidence type="ECO:0000313" key="2">
    <source>
        <dbReference type="Proteomes" id="UP000012960"/>
    </source>
</evidence>
<dbReference type="InParanoid" id="A0A804JCF2"/>
<protein>
    <submittedName>
        <fullName evidence="1">Uncharacterized protein</fullName>
    </submittedName>
</protein>
<keyword evidence="2" id="KW-1185">Reference proteome</keyword>
<sequence length="27" mass="2946">MSLSVFINFDIDIHISPVLNITIVSAS</sequence>
<organism evidence="1 2">
    <name type="scientific">Musa acuminata subsp. malaccensis</name>
    <name type="common">Wild banana</name>
    <name type="synonym">Musa malaccensis</name>
    <dbReference type="NCBI Taxonomy" id="214687"/>
    <lineage>
        <taxon>Eukaryota</taxon>
        <taxon>Viridiplantae</taxon>
        <taxon>Streptophyta</taxon>
        <taxon>Embryophyta</taxon>
        <taxon>Tracheophyta</taxon>
        <taxon>Spermatophyta</taxon>
        <taxon>Magnoliopsida</taxon>
        <taxon>Liliopsida</taxon>
        <taxon>Zingiberales</taxon>
        <taxon>Musaceae</taxon>
        <taxon>Musa</taxon>
    </lineage>
</organism>
<dbReference type="Proteomes" id="UP000012960">
    <property type="component" value="Unplaced"/>
</dbReference>
<name>A0A804JCF2_MUSAM</name>
<dbReference type="Gramene" id="Ma06_t04060.1">
    <property type="protein sequence ID" value="Ma06_p04060.1"/>
    <property type="gene ID" value="Ma06_g04060"/>
</dbReference>
<accession>A0A804JCF2</accession>
<reference evidence="1" key="1">
    <citation type="submission" date="2021-05" db="UniProtKB">
        <authorList>
            <consortium name="EnsemblPlants"/>
        </authorList>
    </citation>
    <scope>IDENTIFICATION</scope>
    <source>
        <strain evidence="1">subsp. malaccensis</strain>
    </source>
</reference>
<dbReference type="AlphaFoldDB" id="A0A804JCF2"/>